<dbReference type="AlphaFoldDB" id="A0A6L2JWM6"/>
<dbReference type="GO" id="GO:0003676">
    <property type="term" value="F:nucleic acid binding"/>
    <property type="evidence" value="ECO:0007669"/>
    <property type="project" value="InterPro"/>
</dbReference>
<dbReference type="InterPro" id="IPR036875">
    <property type="entry name" value="Znf_CCHC_sf"/>
</dbReference>
<dbReference type="GO" id="GO:0008270">
    <property type="term" value="F:zinc ion binding"/>
    <property type="evidence" value="ECO:0007669"/>
    <property type="project" value="UniProtKB-KW"/>
</dbReference>
<dbReference type="EMBL" id="BKCJ010001395">
    <property type="protein sequence ID" value="GEU41120.1"/>
    <property type="molecule type" value="Genomic_DNA"/>
</dbReference>
<dbReference type="PROSITE" id="PS50158">
    <property type="entry name" value="ZF_CCHC"/>
    <property type="match status" value="1"/>
</dbReference>
<dbReference type="Pfam" id="PF00098">
    <property type="entry name" value="zf-CCHC"/>
    <property type="match status" value="1"/>
</dbReference>
<keyword evidence="1" id="KW-0862">Zinc</keyword>
<proteinExistence type="predicted"/>
<evidence type="ECO:0000256" key="1">
    <source>
        <dbReference type="PROSITE-ProRule" id="PRU00047"/>
    </source>
</evidence>
<keyword evidence="1" id="KW-0863">Zinc-finger</keyword>
<feature type="domain" description="CCHC-type" evidence="2">
    <location>
        <begin position="137"/>
        <end position="153"/>
    </location>
</feature>
<dbReference type="SUPFAM" id="SSF57756">
    <property type="entry name" value="Retrovirus zinc finger-like domains"/>
    <property type="match status" value="1"/>
</dbReference>
<evidence type="ECO:0000259" key="2">
    <source>
        <dbReference type="PROSITE" id="PS50158"/>
    </source>
</evidence>
<accession>A0A6L2JWM6</accession>
<dbReference type="SMART" id="SM00343">
    <property type="entry name" value="ZnF_C2HC"/>
    <property type="match status" value="1"/>
</dbReference>
<comment type="caution">
    <text evidence="3">The sequence shown here is derived from an EMBL/GenBank/DDBJ whole genome shotgun (WGS) entry which is preliminary data.</text>
</comment>
<keyword evidence="1" id="KW-0479">Metal-binding</keyword>
<sequence length="312" mass="34803">MATKGNLGEVVTTCERSWVQALPWGFSFRSEKEWGLSPKAKVRVLDTAQLDVTNGVNIPKLIDEGPFQIGTLRETLTEGTEGALHLRPERPRVYSDLTSKDKDRGQGNNAWGTGAAGYGGAQNRVGYANPGQARHTKCYNCNGIGHLARNCTQPKRIQNSKYFKDKMLLMQAQENRVALNEEQLLFIASGQDNAVDEDVDEQPTIFMANLSSTDPVYDKAGPSYASDSLSEVHDHDHYQGAVCEHHEVHEMHYDVQPNYGVDSHVDYMSDNNMILYDQYVKDNIVPVVQSNVSAIPNDAYMMILNDMHEPPV</sequence>
<evidence type="ECO:0000313" key="3">
    <source>
        <dbReference type="EMBL" id="GEU41120.1"/>
    </source>
</evidence>
<name>A0A6L2JWM6_TANCI</name>
<dbReference type="Gene3D" id="4.10.60.10">
    <property type="entry name" value="Zinc finger, CCHC-type"/>
    <property type="match status" value="1"/>
</dbReference>
<reference evidence="3" key="1">
    <citation type="journal article" date="2019" name="Sci. Rep.">
        <title>Draft genome of Tanacetum cinerariifolium, the natural source of mosquito coil.</title>
        <authorList>
            <person name="Yamashiro T."/>
            <person name="Shiraishi A."/>
            <person name="Satake H."/>
            <person name="Nakayama K."/>
        </authorList>
    </citation>
    <scope>NUCLEOTIDE SEQUENCE</scope>
</reference>
<gene>
    <name evidence="3" type="ORF">Tci_013098</name>
</gene>
<protein>
    <recommendedName>
        <fullName evidence="2">CCHC-type domain-containing protein</fullName>
    </recommendedName>
</protein>
<dbReference type="InterPro" id="IPR001878">
    <property type="entry name" value="Znf_CCHC"/>
</dbReference>
<organism evidence="3">
    <name type="scientific">Tanacetum cinerariifolium</name>
    <name type="common">Dalmatian daisy</name>
    <name type="synonym">Chrysanthemum cinerariifolium</name>
    <dbReference type="NCBI Taxonomy" id="118510"/>
    <lineage>
        <taxon>Eukaryota</taxon>
        <taxon>Viridiplantae</taxon>
        <taxon>Streptophyta</taxon>
        <taxon>Embryophyta</taxon>
        <taxon>Tracheophyta</taxon>
        <taxon>Spermatophyta</taxon>
        <taxon>Magnoliopsida</taxon>
        <taxon>eudicotyledons</taxon>
        <taxon>Gunneridae</taxon>
        <taxon>Pentapetalae</taxon>
        <taxon>asterids</taxon>
        <taxon>campanulids</taxon>
        <taxon>Asterales</taxon>
        <taxon>Asteraceae</taxon>
        <taxon>Asteroideae</taxon>
        <taxon>Anthemideae</taxon>
        <taxon>Anthemidinae</taxon>
        <taxon>Tanacetum</taxon>
    </lineage>
</organism>